<dbReference type="EMBL" id="JACHJP010000002">
    <property type="protein sequence ID" value="MBB4915377.1"/>
    <property type="molecule type" value="Genomic_DNA"/>
</dbReference>
<dbReference type="RefSeq" id="WP_184714044.1">
    <property type="nucleotide sequence ID" value="NZ_JACHJP010000002.1"/>
</dbReference>
<gene>
    <name evidence="1" type="ORF">FHS44_002462</name>
</gene>
<evidence type="ECO:0000313" key="1">
    <source>
        <dbReference type="EMBL" id="MBB4915377.1"/>
    </source>
</evidence>
<proteinExistence type="predicted"/>
<comment type="caution">
    <text evidence="1">The sequence shown here is derived from an EMBL/GenBank/DDBJ whole genome shotgun (WGS) entry which is preliminary data.</text>
</comment>
<evidence type="ECO:0000313" key="2">
    <source>
        <dbReference type="Proteomes" id="UP000552644"/>
    </source>
</evidence>
<dbReference type="AlphaFoldDB" id="A0A7W7QKT2"/>
<dbReference type="Proteomes" id="UP000552644">
    <property type="component" value="Unassembled WGS sequence"/>
</dbReference>
<name>A0A7W7QKT2_9ACTN</name>
<sequence length="418" mass="44987">MHPERVRARLDRSATTAQRLGHEISDWMRRGHADRCLHRFTVHLNVLDAVLSRMLGAVTAEIEAIDPRSPSGEAYRRCGELDRAVFTIRRLFDWYATKYDQRRDPALAGILACADEVVLSCWRQPFENLGRTAPTGPLAYVEPRFDAFATPRVSVPPDLRLPADSLVAEFVGRLPVPVVCLPEWTATQAWWLTLAAHEVGHHVHKDLDPALEDATRDALAEATGDETWRRWALESFADAYSVLMLGPAAAWIVEELGHGPPGSLTRARGGYPPLPVRLALMAEVARQAGLGGEGAPELAGVAGALLGLRAGGRTIAELGGPSPGWFAERGPVRAQALALAEPDPFLPRLAEPYSARLLLAAAATTVDAGPAAPPALHANLLEHLPRCGPPGKLGDTPSGPPVEPLAEELTGRLLGSVR</sequence>
<reference evidence="1 2" key="1">
    <citation type="submission" date="2020-08" db="EMBL/GenBank/DDBJ databases">
        <title>Genomic Encyclopedia of Type Strains, Phase III (KMG-III): the genomes of soil and plant-associated and newly described type strains.</title>
        <authorList>
            <person name="Whitman W."/>
        </authorList>
    </citation>
    <scope>NUCLEOTIDE SEQUENCE [LARGE SCALE GENOMIC DNA]</scope>
    <source>
        <strain evidence="1 2">CECT 8840</strain>
    </source>
</reference>
<keyword evidence="2" id="KW-1185">Reference proteome</keyword>
<organism evidence="1 2">
    <name type="scientific">Streptosporangium saharense</name>
    <dbReference type="NCBI Taxonomy" id="1706840"/>
    <lineage>
        <taxon>Bacteria</taxon>
        <taxon>Bacillati</taxon>
        <taxon>Actinomycetota</taxon>
        <taxon>Actinomycetes</taxon>
        <taxon>Streptosporangiales</taxon>
        <taxon>Streptosporangiaceae</taxon>
        <taxon>Streptosporangium</taxon>
    </lineage>
</organism>
<accession>A0A7W7QKT2</accession>
<protein>
    <submittedName>
        <fullName evidence="1">Uncharacterized protein</fullName>
    </submittedName>
</protein>